<feature type="signal peptide" evidence="2">
    <location>
        <begin position="1"/>
        <end position="18"/>
    </location>
</feature>
<accession>I7A076</accession>
<dbReference type="EMBL" id="CP003557">
    <property type="protein sequence ID" value="AFN74658.1"/>
    <property type="molecule type" value="Genomic_DNA"/>
</dbReference>
<gene>
    <name evidence="5" type="ordered locus">MROS_1421</name>
</gene>
<dbReference type="InterPro" id="IPR008963">
    <property type="entry name" value="Purple_acid_Pase-like_N"/>
</dbReference>
<dbReference type="PATRIC" id="fig|1191523.3.peg.1508"/>
<evidence type="ECO:0000256" key="1">
    <source>
        <dbReference type="ARBA" id="ARBA00022729"/>
    </source>
</evidence>
<dbReference type="AlphaFoldDB" id="I7A076"/>
<dbReference type="InterPro" id="IPR003961">
    <property type="entry name" value="FN3_dom"/>
</dbReference>
<evidence type="ECO:0000313" key="5">
    <source>
        <dbReference type="EMBL" id="AFN74658.1"/>
    </source>
</evidence>
<evidence type="ECO:0000259" key="4">
    <source>
        <dbReference type="Pfam" id="PF16656"/>
    </source>
</evidence>
<dbReference type="InterPro" id="IPR015914">
    <property type="entry name" value="PAPs_N"/>
</dbReference>
<dbReference type="RefSeq" id="WP_014856092.1">
    <property type="nucleotide sequence ID" value="NC_018178.1"/>
</dbReference>
<dbReference type="Gene3D" id="2.60.40.380">
    <property type="entry name" value="Purple acid phosphatase-like, N-terminal"/>
    <property type="match status" value="1"/>
</dbReference>
<dbReference type="OrthoDB" id="9809781at2"/>
<reference evidence="5 6" key="1">
    <citation type="journal article" date="2013" name="PLoS ONE">
        <title>Genomic analysis of Melioribacter roseus, facultatively anaerobic organotrophic bacterium representing a novel deep lineage within Bacteriodetes/Chlorobi group.</title>
        <authorList>
            <person name="Kadnikov V.V."/>
            <person name="Mardanov A.V."/>
            <person name="Podosokorskaya O.A."/>
            <person name="Gavrilov S.N."/>
            <person name="Kublanov I.V."/>
            <person name="Beletsky A.V."/>
            <person name="Bonch-Osmolovskaya E.A."/>
            <person name="Ravin N.V."/>
        </authorList>
    </citation>
    <scope>NUCLEOTIDE SEQUENCE [LARGE SCALE GENOMIC DNA]</scope>
    <source>
        <strain evidence="6">JCM 17771 / P3M-2</strain>
    </source>
</reference>
<organism evidence="5 6">
    <name type="scientific">Melioribacter roseus (strain DSM 23840 / JCM 17771 / VKM B-2668 / P3M-2)</name>
    <dbReference type="NCBI Taxonomy" id="1191523"/>
    <lineage>
        <taxon>Bacteria</taxon>
        <taxon>Pseudomonadati</taxon>
        <taxon>Ignavibacteriota</taxon>
        <taxon>Ignavibacteria</taxon>
        <taxon>Ignavibacteriales</taxon>
        <taxon>Melioribacteraceae</taxon>
        <taxon>Melioribacter</taxon>
    </lineage>
</organism>
<dbReference type="Pfam" id="PF16656">
    <property type="entry name" value="Pur_ac_phosph_N"/>
    <property type="match status" value="1"/>
</dbReference>
<dbReference type="STRING" id="1191523.MROS_1421"/>
<dbReference type="PANTHER" id="PTHR22953:SF153">
    <property type="entry name" value="PURPLE ACID PHOSPHATASE"/>
    <property type="match status" value="1"/>
</dbReference>
<dbReference type="CDD" id="cd00063">
    <property type="entry name" value="FN3"/>
    <property type="match status" value="1"/>
</dbReference>
<evidence type="ECO:0000256" key="2">
    <source>
        <dbReference type="SAM" id="SignalP"/>
    </source>
</evidence>
<dbReference type="InterPro" id="IPR004843">
    <property type="entry name" value="Calcineurin-like_PHP"/>
</dbReference>
<dbReference type="Gene3D" id="3.60.21.10">
    <property type="match status" value="1"/>
</dbReference>
<dbReference type="GO" id="GO:0003993">
    <property type="term" value="F:acid phosphatase activity"/>
    <property type="evidence" value="ECO:0007669"/>
    <property type="project" value="InterPro"/>
</dbReference>
<dbReference type="InterPro" id="IPR039331">
    <property type="entry name" value="PAPs-like"/>
</dbReference>
<dbReference type="HOGENOM" id="CLU_035600_0_0_10"/>
<dbReference type="SUPFAM" id="SSF49363">
    <property type="entry name" value="Purple acid phosphatase, N-terminal domain"/>
    <property type="match status" value="1"/>
</dbReference>
<feature type="chain" id="PRO_5003707523" evidence="2">
    <location>
        <begin position="19"/>
        <end position="399"/>
    </location>
</feature>
<dbReference type="PANTHER" id="PTHR22953">
    <property type="entry name" value="ACID PHOSPHATASE RELATED"/>
    <property type="match status" value="1"/>
</dbReference>
<dbReference type="SUPFAM" id="SSF56300">
    <property type="entry name" value="Metallo-dependent phosphatases"/>
    <property type="match status" value="1"/>
</dbReference>
<evidence type="ECO:0000259" key="3">
    <source>
        <dbReference type="Pfam" id="PF00149"/>
    </source>
</evidence>
<dbReference type="GO" id="GO:0046872">
    <property type="term" value="F:metal ion binding"/>
    <property type="evidence" value="ECO:0007669"/>
    <property type="project" value="InterPro"/>
</dbReference>
<dbReference type="eggNOG" id="COG1409">
    <property type="taxonomic scope" value="Bacteria"/>
</dbReference>
<dbReference type="Pfam" id="PF00149">
    <property type="entry name" value="Metallophos"/>
    <property type="match status" value="1"/>
</dbReference>
<keyword evidence="6" id="KW-1185">Reference proteome</keyword>
<keyword evidence="1 2" id="KW-0732">Signal</keyword>
<feature type="domain" description="Calcineurin-like phosphoesterase" evidence="3">
    <location>
        <begin position="128"/>
        <end position="319"/>
    </location>
</feature>
<sequence>MKKITLIYFLLFVAFLKAQHIDAPDRIILNLTEQPSSSIAVTWHTNESHDNSFVELAEATKWIEFKDSAIKTPAQMNELNYKGNLSYTYSAVLNDLKPNTLYVYRVGYDSVTSEWNQFRTASDTDQPFRFVYFGDPQNGIREDLARVFRKALMTAPEASFWLFAGDLTDLPDESMWKEWFDATGFIHRIVPSIMAIGNHDLYFEMADGKKKKTDKYPLWQSLFTLPENGPEGLEESVYYVDYQGVRFIVLNTNYRLKDQAEWLENILSDNPNKWTVVTYHHPVYSTGEGRDNKDIRETFMPIFDKFNVDLVLQGHDHTYARTYKIYNGKISDDESKGTVYVTSVSGPKQYPANPMYKDLIAKLGTFTQLFQVIDIQGDRLIYNSYTVTGELYDHFELKK</sequence>
<name>I7A076_MELRP</name>
<evidence type="ECO:0000313" key="6">
    <source>
        <dbReference type="Proteomes" id="UP000009011"/>
    </source>
</evidence>
<feature type="domain" description="Purple acid phosphatase N-terminal" evidence="4">
    <location>
        <begin position="24"/>
        <end position="120"/>
    </location>
</feature>
<protein>
    <submittedName>
        <fullName evidence="5">Metallophosphoesterase</fullName>
    </submittedName>
</protein>
<proteinExistence type="predicted"/>
<dbReference type="Proteomes" id="UP000009011">
    <property type="component" value="Chromosome"/>
</dbReference>
<dbReference type="InterPro" id="IPR029052">
    <property type="entry name" value="Metallo-depent_PP-like"/>
</dbReference>
<dbReference type="KEGG" id="mro:MROS_1421"/>